<evidence type="ECO:0000256" key="7">
    <source>
        <dbReference type="ARBA" id="ARBA00023136"/>
    </source>
</evidence>
<gene>
    <name evidence="11" type="ORF">MNEG_5417</name>
</gene>
<keyword evidence="4" id="KW-0732">Signal</keyword>
<dbReference type="CDD" id="cd05471">
    <property type="entry name" value="pepsin_like"/>
    <property type="match status" value="1"/>
</dbReference>
<feature type="active site" evidence="9">
    <location>
        <position position="284"/>
    </location>
</feature>
<dbReference type="AlphaFoldDB" id="A0A0D2JUL5"/>
<evidence type="ECO:0000256" key="5">
    <source>
        <dbReference type="ARBA" id="ARBA00022801"/>
    </source>
</evidence>
<dbReference type="PROSITE" id="PS00141">
    <property type="entry name" value="ASP_PROTEASE"/>
    <property type="match status" value="1"/>
</dbReference>
<evidence type="ECO:0000313" key="11">
    <source>
        <dbReference type="EMBL" id="KIZ02543.1"/>
    </source>
</evidence>
<dbReference type="EMBL" id="KK101024">
    <property type="protein sequence ID" value="KIZ02543.1"/>
    <property type="molecule type" value="Genomic_DNA"/>
</dbReference>
<dbReference type="PANTHER" id="PTHR13683:SF375">
    <property type="entry name" value="PEPTIDASE A1 DOMAIN-CONTAINING PROTEIN"/>
    <property type="match status" value="1"/>
</dbReference>
<keyword evidence="3" id="KW-0812">Transmembrane</keyword>
<name>A0A0D2JUL5_9CHLO</name>
<dbReference type="GO" id="GO:0012505">
    <property type="term" value="C:endomembrane system"/>
    <property type="evidence" value="ECO:0007669"/>
    <property type="project" value="UniProtKB-SubCell"/>
</dbReference>
<dbReference type="OrthoDB" id="2747330at2759"/>
<organism evidence="11 12">
    <name type="scientific">Monoraphidium neglectum</name>
    <dbReference type="NCBI Taxonomy" id="145388"/>
    <lineage>
        <taxon>Eukaryota</taxon>
        <taxon>Viridiplantae</taxon>
        <taxon>Chlorophyta</taxon>
        <taxon>core chlorophytes</taxon>
        <taxon>Chlorophyceae</taxon>
        <taxon>CS clade</taxon>
        <taxon>Sphaeropleales</taxon>
        <taxon>Selenastraceae</taxon>
        <taxon>Monoraphidium</taxon>
    </lineage>
</organism>
<dbReference type="InterPro" id="IPR001969">
    <property type="entry name" value="Aspartic_peptidase_AS"/>
</dbReference>
<sequence length="453" mass="45895">MAAAAAAGSATPLGVTGTAQATAAGSDHGGWVPLQLVPGVRSRVLGPAHSARGRELSEVAYVLDGGVKVGYYSAPMQLGSPPKTFTLILDTGSSVTGPTFDPDASVGARPVTCDEGFCPKAKSTCGDSPSTAACEFGNSYADGDQNGGPFLRDALLLARPGAAPEVLKDFVFGCAKYLSGPLVHQYADGLVGLSMGPGALPPQLAAAGVGGRGSAPGTFTLCLSRAGGAMALGKPARPPGAASMQYVPLLPSPKGFYLVPLDSIIVAGKPLAIAGDPPKSLLLDSGSTFTYLPTLAYKALVSALNAALAPLQPTTDVRLPRRSLRQVSAGTETAILDYGGIETEQDTGDITGREGPGPAAGSVFVDQDPGDASDSEMCWTLTGPGTAQIMTEYDLEGVFPNLELTLTGGVTLKLPPYRYAHVVAKTKGNASVKPRASVCLGVFDGNTAAIFGA</sequence>
<evidence type="ECO:0000313" key="12">
    <source>
        <dbReference type="Proteomes" id="UP000054498"/>
    </source>
</evidence>
<evidence type="ECO:0000256" key="8">
    <source>
        <dbReference type="ARBA" id="ARBA00046288"/>
    </source>
</evidence>
<dbReference type="Pfam" id="PF14543">
    <property type="entry name" value="TAXi_N"/>
    <property type="match status" value="1"/>
</dbReference>
<dbReference type="InterPro" id="IPR021109">
    <property type="entry name" value="Peptidase_aspartic_dom_sf"/>
</dbReference>
<keyword evidence="12" id="KW-1185">Reference proteome</keyword>
<accession>A0A0D2JUL5</accession>
<reference evidence="11 12" key="1">
    <citation type="journal article" date="2013" name="BMC Genomics">
        <title>Reconstruction of the lipid metabolism for the microalga Monoraphidium neglectum from its genome sequence reveals characteristics suitable for biofuel production.</title>
        <authorList>
            <person name="Bogen C."/>
            <person name="Al-Dilaimi A."/>
            <person name="Albersmeier A."/>
            <person name="Wichmann J."/>
            <person name="Grundmann M."/>
            <person name="Rupp O."/>
            <person name="Lauersen K.J."/>
            <person name="Blifernez-Klassen O."/>
            <person name="Kalinowski J."/>
            <person name="Goesmann A."/>
            <person name="Mussgnug J.H."/>
            <person name="Kruse O."/>
        </authorList>
    </citation>
    <scope>NUCLEOTIDE SEQUENCE [LARGE SCALE GENOMIC DNA]</scope>
    <source>
        <strain evidence="11 12">SAG 48.87</strain>
    </source>
</reference>
<dbReference type="STRING" id="145388.A0A0D2JUL5"/>
<dbReference type="KEGG" id="mng:MNEG_5417"/>
<proteinExistence type="inferred from homology"/>
<dbReference type="PROSITE" id="PS51767">
    <property type="entry name" value="PEPTIDASE_A1"/>
    <property type="match status" value="1"/>
</dbReference>
<dbReference type="SUPFAM" id="SSF50630">
    <property type="entry name" value="Acid proteases"/>
    <property type="match status" value="1"/>
</dbReference>
<keyword evidence="5 11" id="KW-0378">Hydrolase</keyword>
<dbReference type="Gene3D" id="2.40.70.10">
    <property type="entry name" value="Acid Proteases"/>
    <property type="match status" value="2"/>
</dbReference>
<evidence type="ECO:0000256" key="1">
    <source>
        <dbReference type="ARBA" id="ARBA00007447"/>
    </source>
</evidence>
<feature type="active site" evidence="9">
    <location>
        <position position="90"/>
    </location>
</feature>
<dbReference type="PANTHER" id="PTHR13683">
    <property type="entry name" value="ASPARTYL PROTEASES"/>
    <property type="match status" value="1"/>
</dbReference>
<dbReference type="InterPro" id="IPR032861">
    <property type="entry name" value="TAXi_N"/>
</dbReference>
<keyword evidence="7" id="KW-0472">Membrane</keyword>
<dbReference type="RefSeq" id="XP_013901562.1">
    <property type="nucleotide sequence ID" value="XM_014046108.1"/>
</dbReference>
<evidence type="ECO:0000256" key="9">
    <source>
        <dbReference type="PIRSR" id="PIRSR601461-1"/>
    </source>
</evidence>
<evidence type="ECO:0000259" key="10">
    <source>
        <dbReference type="PROSITE" id="PS51767"/>
    </source>
</evidence>
<dbReference type="GeneID" id="25738294"/>
<dbReference type="InterPro" id="IPR034164">
    <property type="entry name" value="Pepsin-like_dom"/>
</dbReference>
<dbReference type="GO" id="GO:0006508">
    <property type="term" value="P:proteolysis"/>
    <property type="evidence" value="ECO:0007669"/>
    <property type="project" value="UniProtKB-KW"/>
</dbReference>
<dbReference type="InterPro" id="IPR033121">
    <property type="entry name" value="PEPTIDASE_A1"/>
</dbReference>
<dbReference type="EC" id="3.4.23.1" evidence="11"/>
<dbReference type="Proteomes" id="UP000054498">
    <property type="component" value="Unassembled WGS sequence"/>
</dbReference>
<keyword evidence="6" id="KW-1133">Transmembrane helix</keyword>
<comment type="subcellular location">
    <subcellularLocation>
        <location evidence="8">Endomembrane system</location>
        <topology evidence="8">Single-pass type I membrane protein</topology>
    </subcellularLocation>
</comment>
<evidence type="ECO:0000256" key="2">
    <source>
        <dbReference type="ARBA" id="ARBA00022670"/>
    </source>
</evidence>
<evidence type="ECO:0000256" key="3">
    <source>
        <dbReference type="ARBA" id="ARBA00022692"/>
    </source>
</evidence>
<evidence type="ECO:0000256" key="6">
    <source>
        <dbReference type="ARBA" id="ARBA00022989"/>
    </source>
</evidence>
<protein>
    <submittedName>
        <fullName evidence="11">Aspartic proteinase nepenthesin-1, putative</fullName>
        <ecNumber evidence="11">3.4.23.1</ecNumber>
    </submittedName>
</protein>
<keyword evidence="2" id="KW-0645">Protease</keyword>
<evidence type="ECO:0000256" key="4">
    <source>
        <dbReference type="ARBA" id="ARBA00022729"/>
    </source>
</evidence>
<dbReference type="GO" id="GO:0004190">
    <property type="term" value="F:aspartic-type endopeptidase activity"/>
    <property type="evidence" value="ECO:0007669"/>
    <property type="project" value="UniProtKB-EC"/>
</dbReference>
<dbReference type="InterPro" id="IPR001461">
    <property type="entry name" value="Aspartic_peptidase_A1"/>
</dbReference>
<feature type="domain" description="Peptidase A1" evidence="10">
    <location>
        <begin position="72"/>
        <end position="453"/>
    </location>
</feature>
<comment type="similarity">
    <text evidence="1">Belongs to the peptidase A1 family.</text>
</comment>